<reference evidence="1" key="1">
    <citation type="submission" date="2014-11" db="EMBL/GenBank/DDBJ databases">
        <authorList>
            <person name="Amaro Gonzalez C."/>
        </authorList>
    </citation>
    <scope>NUCLEOTIDE SEQUENCE</scope>
</reference>
<sequence length="32" mass="3762">MNSTECQDILAQNLVTYAWEVEDNYRLDLSVK</sequence>
<evidence type="ECO:0000313" key="1">
    <source>
        <dbReference type="EMBL" id="JAH16219.1"/>
    </source>
</evidence>
<name>A0A0E9QHE4_ANGAN</name>
<dbReference type="EMBL" id="GBXM01092358">
    <property type="protein sequence ID" value="JAH16219.1"/>
    <property type="molecule type" value="Transcribed_RNA"/>
</dbReference>
<protein>
    <submittedName>
        <fullName evidence="1">Uncharacterized protein</fullName>
    </submittedName>
</protein>
<organism evidence="1">
    <name type="scientific">Anguilla anguilla</name>
    <name type="common">European freshwater eel</name>
    <name type="synonym">Muraena anguilla</name>
    <dbReference type="NCBI Taxonomy" id="7936"/>
    <lineage>
        <taxon>Eukaryota</taxon>
        <taxon>Metazoa</taxon>
        <taxon>Chordata</taxon>
        <taxon>Craniata</taxon>
        <taxon>Vertebrata</taxon>
        <taxon>Euteleostomi</taxon>
        <taxon>Actinopterygii</taxon>
        <taxon>Neopterygii</taxon>
        <taxon>Teleostei</taxon>
        <taxon>Anguilliformes</taxon>
        <taxon>Anguillidae</taxon>
        <taxon>Anguilla</taxon>
    </lineage>
</organism>
<proteinExistence type="predicted"/>
<accession>A0A0E9QHE4</accession>
<dbReference type="AlphaFoldDB" id="A0A0E9QHE4"/>
<reference evidence="1" key="2">
    <citation type="journal article" date="2015" name="Fish Shellfish Immunol.">
        <title>Early steps in the European eel (Anguilla anguilla)-Vibrio vulnificus interaction in the gills: Role of the RtxA13 toxin.</title>
        <authorList>
            <person name="Callol A."/>
            <person name="Pajuelo D."/>
            <person name="Ebbesson L."/>
            <person name="Teles M."/>
            <person name="MacKenzie S."/>
            <person name="Amaro C."/>
        </authorList>
    </citation>
    <scope>NUCLEOTIDE SEQUENCE</scope>
</reference>